<reference evidence="2" key="1">
    <citation type="submission" date="2022-11" db="EMBL/GenBank/DDBJ databases">
        <title>Centuries of genome instability and evolution in soft-shell clam transmissible cancer (bioRxiv).</title>
        <authorList>
            <person name="Hart S.F.M."/>
            <person name="Yonemitsu M.A."/>
            <person name="Giersch R.M."/>
            <person name="Beal B.F."/>
            <person name="Arriagada G."/>
            <person name="Davis B.W."/>
            <person name="Ostrander E.A."/>
            <person name="Goff S.P."/>
            <person name="Metzger M.J."/>
        </authorList>
    </citation>
    <scope>NUCLEOTIDE SEQUENCE</scope>
    <source>
        <strain evidence="2">MELC-2E11</strain>
        <tissue evidence="2">Siphon/mantle</tissue>
    </source>
</reference>
<feature type="compositionally biased region" description="Acidic residues" evidence="1">
    <location>
        <begin position="24"/>
        <end position="34"/>
    </location>
</feature>
<sequence>EIGFKSIYIADNKTNPDTKQNKDESEENEEEVYETVEIPKPSKPTPDLNEPTKPSTEQTARREHKEEDYMTVKIPTPTKTESNAFVEYPQKNEKQDIKPEKIQDDDDSANMPTVKKRPDKAKTEVEEEDV</sequence>
<feature type="non-terminal residue" evidence="2">
    <location>
        <position position="130"/>
    </location>
</feature>
<feature type="region of interest" description="Disordered" evidence="1">
    <location>
        <begin position="1"/>
        <end position="130"/>
    </location>
</feature>
<evidence type="ECO:0000313" key="2">
    <source>
        <dbReference type="EMBL" id="WAR15007.1"/>
    </source>
</evidence>
<gene>
    <name evidence="2" type="ORF">MAR_005112</name>
</gene>
<organism evidence="2 3">
    <name type="scientific">Mya arenaria</name>
    <name type="common">Soft-shell clam</name>
    <dbReference type="NCBI Taxonomy" id="6604"/>
    <lineage>
        <taxon>Eukaryota</taxon>
        <taxon>Metazoa</taxon>
        <taxon>Spiralia</taxon>
        <taxon>Lophotrochozoa</taxon>
        <taxon>Mollusca</taxon>
        <taxon>Bivalvia</taxon>
        <taxon>Autobranchia</taxon>
        <taxon>Heteroconchia</taxon>
        <taxon>Euheterodonta</taxon>
        <taxon>Imparidentia</taxon>
        <taxon>Neoheterodontei</taxon>
        <taxon>Myida</taxon>
        <taxon>Myoidea</taxon>
        <taxon>Myidae</taxon>
        <taxon>Mya</taxon>
    </lineage>
</organism>
<evidence type="ECO:0000256" key="1">
    <source>
        <dbReference type="SAM" id="MobiDB-lite"/>
    </source>
</evidence>
<feature type="compositionally biased region" description="Basic and acidic residues" evidence="1">
    <location>
        <begin position="90"/>
        <end position="102"/>
    </location>
</feature>
<evidence type="ECO:0000313" key="3">
    <source>
        <dbReference type="Proteomes" id="UP001164746"/>
    </source>
</evidence>
<name>A0ABY7EYK8_MYAAR</name>
<dbReference type="Proteomes" id="UP001164746">
    <property type="component" value="Chromosome 9"/>
</dbReference>
<feature type="compositionally biased region" description="Basic and acidic residues" evidence="1">
    <location>
        <begin position="59"/>
        <end position="70"/>
    </location>
</feature>
<accession>A0ABY7EYK8</accession>
<feature type="non-terminal residue" evidence="2">
    <location>
        <position position="1"/>
    </location>
</feature>
<dbReference type="EMBL" id="CP111020">
    <property type="protein sequence ID" value="WAR15007.1"/>
    <property type="molecule type" value="Genomic_DNA"/>
</dbReference>
<keyword evidence="3" id="KW-1185">Reference proteome</keyword>
<protein>
    <submittedName>
        <fullName evidence="2">Uncharacterized protein</fullName>
    </submittedName>
</protein>
<feature type="compositionally biased region" description="Basic and acidic residues" evidence="1">
    <location>
        <begin position="14"/>
        <end position="23"/>
    </location>
</feature>
<proteinExistence type="predicted"/>